<keyword evidence="5" id="KW-1185">Reference proteome</keyword>
<dbReference type="InterPro" id="IPR050160">
    <property type="entry name" value="MHC/Immunoglobulin"/>
</dbReference>
<protein>
    <recommendedName>
        <fullName evidence="3">Ig-like domain-containing protein</fullName>
    </recommendedName>
</protein>
<keyword evidence="1" id="KW-1015">Disulfide bond</keyword>
<dbReference type="FunFam" id="2.60.40.10:FF:000283">
    <property type="entry name" value="Immunoglobulin kappa constant"/>
    <property type="match status" value="1"/>
</dbReference>
<accession>A0A8B9GH55</accession>
<feature type="domain" description="Ig-like" evidence="3">
    <location>
        <begin position="31"/>
        <end position="126"/>
    </location>
</feature>
<dbReference type="SMART" id="SM00407">
    <property type="entry name" value="IGc1"/>
    <property type="match status" value="1"/>
</dbReference>
<dbReference type="InterPro" id="IPR007110">
    <property type="entry name" value="Ig-like_dom"/>
</dbReference>
<organism evidence="4 5">
    <name type="scientific">Amazona collaria</name>
    <name type="common">yellow-billed parrot</name>
    <dbReference type="NCBI Taxonomy" id="241587"/>
    <lineage>
        <taxon>Eukaryota</taxon>
        <taxon>Metazoa</taxon>
        <taxon>Chordata</taxon>
        <taxon>Craniata</taxon>
        <taxon>Vertebrata</taxon>
        <taxon>Euteleostomi</taxon>
        <taxon>Archelosauria</taxon>
        <taxon>Archosauria</taxon>
        <taxon>Dinosauria</taxon>
        <taxon>Saurischia</taxon>
        <taxon>Theropoda</taxon>
        <taxon>Coelurosauria</taxon>
        <taxon>Aves</taxon>
        <taxon>Neognathae</taxon>
        <taxon>Neoaves</taxon>
        <taxon>Telluraves</taxon>
        <taxon>Australaves</taxon>
        <taxon>Psittaciformes</taxon>
        <taxon>Psittacidae</taxon>
        <taxon>Amazona</taxon>
    </lineage>
</organism>
<dbReference type="PROSITE" id="PS50835">
    <property type="entry name" value="IG_LIKE"/>
    <property type="match status" value="1"/>
</dbReference>
<evidence type="ECO:0000313" key="4">
    <source>
        <dbReference type="Ensembl" id="ENSACOP00000023343.1"/>
    </source>
</evidence>
<evidence type="ECO:0000313" key="5">
    <source>
        <dbReference type="Proteomes" id="UP000694522"/>
    </source>
</evidence>
<dbReference type="CDD" id="cd07699">
    <property type="entry name" value="IgC1_L"/>
    <property type="match status" value="1"/>
</dbReference>
<dbReference type="InterPro" id="IPR036179">
    <property type="entry name" value="Ig-like_dom_sf"/>
</dbReference>
<dbReference type="AlphaFoldDB" id="A0A8B9GH55"/>
<dbReference type="InterPro" id="IPR003006">
    <property type="entry name" value="Ig/MHC_CS"/>
</dbReference>
<reference evidence="4" key="1">
    <citation type="submission" date="2025-08" db="UniProtKB">
        <authorList>
            <consortium name="Ensembl"/>
        </authorList>
    </citation>
    <scope>IDENTIFICATION</scope>
</reference>
<dbReference type="Gene3D" id="2.60.40.10">
    <property type="entry name" value="Immunoglobulins"/>
    <property type="match status" value="1"/>
</dbReference>
<dbReference type="SUPFAM" id="SSF48726">
    <property type="entry name" value="Immunoglobulin"/>
    <property type="match status" value="1"/>
</dbReference>
<evidence type="ECO:0000256" key="2">
    <source>
        <dbReference type="ARBA" id="ARBA00023319"/>
    </source>
</evidence>
<dbReference type="Ensembl" id="ENSACOT00000024150.1">
    <property type="protein sequence ID" value="ENSACOP00000023343.1"/>
    <property type="gene ID" value="ENSACOG00000015802.1"/>
</dbReference>
<proteinExistence type="predicted"/>
<sequence length="131" mass="14171">GRRFLYGTVSLCGVFGAGTLVTVLGQPKVAPTVHLFPPSSDQITNEGKATLVCLLGDFYPSALQVTWMADGKILSSGVETTQALRQTNNKYTAGSYLTLSVPDWMKYESYTCKVTHEAGNVEKSLNRSQCS</sequence>
<dbReference type="Pfam" id="PF07654">
    <property type="entry name" value="C1-set"/>
    <property type="match status" value="1"/>
</dbReference>
<keyword evidence="2" id="KW-0393">Immunoglobulin domain</keyword>
<dbReference type="PANTHER" id="PTHR19944">
    <property type="entry name" value="MHC CLASS II-RELATED"/>
    <property type="match status" value="1"/>
</dbReference>
<dbReference type="Proteomes" id="UP000694522">
    <property type="component" value="Unplaced"/>
</dbReference>
<evidence type="ECO:0000256" key="1">
    <source>
        <dbReference type="ARBA" id="ARBA00023157"/>
    </source>
</evidence>
<name>A0A8B9GH55_9PSIT</name>
<evidence type="ECO:0000259" key="3">
    <source>
        <dbReference type="PROSITE" id="PS50835"/>
    </source>
</evidence>
<reference evidence="4" key="2">
    <citation type="submission" date="2025-09" db="UniProtKB">
        <authorList>
            <consortium name="Ensembl"/>
        </authorList>
    </citation>
    <scope>IDENTIFICATION</scope>
</reference>
<dbReference type="PROSITE" id="PS00290">
    <property type="entry name" value="IG_MHC"/>
    <property type="match status" value="1"/>
</dbReference>
<dbReference type="InterPro" id="IPR013783">
    <property type="entry name" value="Ig-like_fold"/>
</dbReference>
<dbReference type="InterPro" id="IPR003597">
    <property type="entry name" value="Ig_C1-set"/>
</dbReference>
<dbReference type="PANTHER" id="PTHR19944:SF98">
    <property type="entry name" value="IG-LIKE DOMAIN-CONTAINING PROTEIN"/>
    <property type="match status" value="1"/>
</dbReference>